<dbReference type="AlphaFoldDB" id="A0A644UR45"/>
<dbReference type="Pfam" id="PF14242">
    <property type="entry name" value="DUF4342"/>
    <property type="match status" value="1"/>
</dbReference>
<protein>
    <recommendedName>
        <fullName evidence="2">DUF4342 domain-containing protein</fullName>
    </recommendedName>
</protein>
<gene>
    <name evidence="3" type="ORF">SDC9_27097</name>
</gene>
<comment type="caution">
    <text evidence="3">The sequence shown here is derived from an EMBL/GenBank/DDBJ whole genome shotgun (WGS) entry which is preliminary data.</text>
</comment>
<keyword evidence="1" id="KW-0472">Membrane</keyword>
<dbReference type="EMBL" id="VSSQ01000146">
    <property type="protein sequence ID" value="MPL81183.1"/>
    <property type="molecule type" value="Genomic_DNA"/>
</dbReference>
<organism evidence="3">
    <name type="scientific">bioreactor metagenome</name>
    <dbReference type="NCBI Taxonomy" id="1076179"/>
    <lineage>
        <taxon>unclassified sequences</taxon>
        <taxon>metagenomes</taxon>
        <taxon>ecological metagenomes</taxon>
    </lineage>
</organism>
<feature type="transmembrane region" description="Helical" evidence="1">
    <location>
        <begin position="43"/>
        <end position="69"/>
    </location>
</feature>
<proteinExistence type="predicted"/>
<keyword evidence="1" id="KW-1133">Transmembrane helix</keyword>
<evidence type="ECO:0000313" key="3">
    <source>
        <dbReference type="EMBL" id="MPL81183.1"/>
    </source>
</evidence>
<keyword evidence="1" id="KW-0812">Transmembrane</keyword>
<evidence type="ECO:0000259" key="2">
    <source>
        <dbReference type="Pfam" id="PF14242"/>
    </source>
</evidence>
<reference evidence="3" key="1">
    <citation type="submission" date="2019-08" db="EMBL/GenBank/DDBJ databases">
        <authorList>
            <person name="Kucharzyk K."/>
            <person name="Murdoch R.W."/>
            <person name="Higgins S."/>
            <person name="Loffler F."/>
        </authorList>
    </citation>
    <scope>NUCLEOTIDE SEQUENCE</scope>
</reference>
<accession>A0A644UR45</accession>
<sequence length="80" mass="8670">METKSEFKVKGEELLSKIKELIHQGNVTRIIVKNEEGKVYLEIPVTVGVIGALVVPVLAAVGALAALAANFTIEVVRREE</sequence>
<dbReference type="InterPro" id="IPR025642">
    <property type="entry name" value="DUF4342"/>
</dbReference>
<evidence type="ECO:0000256" key="1">
    <source>
        <dbReference type="SAM" id="Phobius"/>
    </source>
</evidence>
<name>A0A644UR45_9ZZZZ</name>
<feature type="domain" description="DUF4342" evidence="2">
    <location>
        <begin position="3"/>
        <end position="77"/>
    </location>
</feature>